<dbReference type="InterPro" id="IPR036849">
    <property type="entry name" value="Enolase-like_C_sf"/>
</dbReference>
<dbReference type="SFLD" id="SFLDG00178">
    <property type="entry name" value="enolase"/>
    <property type="match status" value="1"/>
</dbReference>
<organism evidence="12">
    <name type="scientific">Eutreptiella gymnastica</name>
    <dbReference type="NCBI Taxonomy" id="73025"/>
    <lineage>
        <taxon>Eukaryota</taxon>
        <taxon>Discoba</taxon>
        <taxon>Euglenozoa</taxon>
        <taxon>Euglenida</taxon>
        <taxon>Spirocuta</taxon>
        <taxon>Euglenophyceae</taxon>
        <taxon>Eutreptiales</taxon>
        <taxon>Eutreptiaceae</taxon>
        <taxon>Eutreptiella</taxon>
    </lineage>
</organism>
<dbReference type="PANTHER" id="PTHR11902:SF1">
    <property type="entry name" value="ENOLASE"/>
    <property type="match status" value="1"/>
</dbReference>
<dbReference type="Pfam" id="PF00113">
    <property type="entry name" value="Enolase_C"/>
    <property type="match status" value="1"/>
</dbReference>
<dbReference type="GO" id="GO:0004634">
    <property type="term" value="F:phosphopyruvate hydratase activity"/>
    <property type="evidence" value="ECO:0007669"/>
    <property type="project" value="UniProtKB-EC"/>
</dbReference>
<dbReference type="UniPathway" id="UPA00109">
    <property type="reaction ID" value="UER00187"/>
</dbReference>
<reference evidence="12" key="1">
    <citation type="submission" date="2021-01" db="EMBL/GenBank/DDBJ databases">
        <authorList>
            <person name="Corre E."/>
            <person name="Pelletier E."/>
            <person name="Niang G."/>
            <person name="Scheremetjew M."/>
            <person name="Finn R."/>
            <person name="Kale V."/>
            <person name="Holt S."/>
            <person name="Cochrane G."/>
            <person name="Meng A."/>
            <person name="Brown T."/>
            <person name="Cohen L."/>
        </authorList>
    </citation>
    <scope>NUCLEOTIDE SEQUENCE</scope>
    <source>
        <strain evidence="12">NIES-381</strain>
    </source>
</reference>
<feature type="domain" description="Enolase C-terminal TIM barrel" evidence="10">
    <location>
        <begin position="142"/>
        <end position="431"/>
    </location>
</feature>
<dbReference type="HAMAP" id="MF_00318">
    <property type="entry name" value="Enolase"/>
    <property type="match status" value="1"/>
</dbReference>
<comment type="similarity">
    <text evidence="2">Belongs to the enolase family.</text>
</comment>
<sequence length="431" mass="46571">MPAITKVHARQILDSRGNPTVEVDVHLDNGIMGRGAVPSGASTGEFEAVELRDGDKAIYMGKGVLKSVKAVNELVGPKLVGMDPCEQKKIDDLMISIDGTPNKGKVGANGILGVSMAICRCAALVKGVPLYQHIADLHGNKNMQLPVPMCNIINGGKHADNKIDFQEFMVMPIGAPSFAEGLRWCTEIFHTLKSILKKDGHVTSVGDEGGFAPNCTNDEALEYVMKAIKAAGYEPGTQIGIALDCASSELFDEGDRKGYKFWKSNPDKLFTAAEMVEKFTGWVDNYPITSIEDPLDQNDWEGYTSMTKALGARTQIVGDDFFVTNPTRFKKGIDMGACNSILIKINQIGTISETLECISLGQKNGYTCVCSHRSGETEDAFIADLAVGTASGQIKTGSLSRTDRMAKYNQLIRIDEELAGAATWSTAMLKK</sequence>
<comment type="cofactor">
    <cofactor evidence="9">
        <name>Mg(2+)</name>
        <dbReference type="ChEBI" id="CHEBI:18420"/>
    </cofactor>
    <text evidence="9">Mg(2+) is required for catalysis and for stabilizing the dimer.</text>
</comment>
<evidence type="ECO:0000259" key="11">
    <source>
        <dbReference type="SMART" id="SM01193"/>
    </source>
</evidence>
<dbReference type="GO" id="GO:0006096">
    <property type="term" value="P:glycolytic process"/>
    <property type="evidence" value="ECO:0007669"/>
    <property type="project" value="UniProtKB-UniPathway"/>
</dbReference>
<dbReference type="NCBIfam" id="TIGR01060">
    <property type="entry name" value="eno"/>
    <property type="match status" value="1"/>
</dbReference>
<keyword evidence="4 9" id="KW-0460">Magnesium</keyword>
<comment type="pathway">
    <text evidence="1">Carbohydrate degradation; glycolysis; pyruvate from D-glyceraldehyde 3-phosphate: step 4/5.</text>
</comment>
<dbReference type="InterPro" id="IPR020810">
    <property type="entry name" value="Enolase_C"/>
</dbReference>
<proteinExistence type="inferred from homology"/>
<protein>
    <recommendedName>
        <fullName evidence="3">phosphopyruvate hydratase</fullName>
        <ecNumber evidence="3">4.2.1.11</ecNumber>
    </recommendedName>
</protein>
<dbReference type="SMART" id="SM01192">
    <property type="entry name" value="Enolase_C"/>
    <property type="match status" value="1"/>
</dbReference>
<evidence type="ECO:0000256" key="4">
    <source>
        <dbReference type="ARBA" id="ARBA00022842"/>
    </source>
</evidence>
<dbReference type="FunFam" id="3.30.390.10:FF:000001">
    <property type="entry name" value="Enolase"/>
    <property type="match status" value="1"/>
</dbReference>
<dbReference type="PRINTS" id="PR00148">
    <property type="entry name" value="ENOLASE"/>
</dbReference>
<keyword evidence="6" id="KW-0456">Lyase</keyword>
<feature type="binding site" evidence="8">
    <location>
        <position position="158"/>
    </location>
    <ligand>
        <name>substrate</name>
    </ligand>
</feature>
<dbReference type="EC" id="4.2.1.11" evidence="3"/>
<gene>
    <name evidence="12" type="ORF">EGYM00392_LOCUS30143</name>
    <name evidence="13" type="ORF">EGYM00392_LOCUS30144</name>
</gene>
<dbReference type="InterPro" id="IPR020809">
    <property type="entry name" value="Enolase_CS"/>
</dbReference>
<evidence type="ECO:0000256" key="2">
    <source>
        <dbReference type="ARBA" id="ARBA00009604"/>
    </source>
</evidence>
<dbReference type="SUPFAM" id="SSF51604">
    <property type="entry name" value="Enolase C-terminal domain-like"/>
    <property type="match status" value="1"/>
</dbReference>
<evidence type="ECO:0000313" key="12">
    <source>
        <dbReference type="EMBL" id="CAD9019029.1"/>
    </source>
</evidence>
<dbReference type="SUPFAM" id="SSF54826">
    <property type="entry name" value="Enolase N-terminal domain-like"/>
    <property type="match status" value="1"/>
</dbReference>
<evidence type="ECO:0000313" key="13">
    <source>
        <dbReference type="EMBL" id="CAD9019030.1"/>
    </source>
</evidence>
<evidence type="ECO:0000259" key="10">
    <source>
        <dbReference type="SMART" id="SM01192"/>
    </source>
</evidence>
<dbReference type="PANTHER" id="PTHR11902">
    <property type="entry name" value="ENOLASE"/>
    <property type="match status" value="1"/>
</dbReference>
<name>A0A6U8E3T8_9EUGL</name>
<dbReference type="SMART" id="SM01193">
    <property type="entry name" value="Enolase_N"/>
    <property type="match status" value="1"/>
</dbReference>
<feature type="binding site" evidence="8">
    <location>
        <position position="292"/>
    </location>
    <ligand>
        <name>substrate</name>
    </ligand>
</feature>
<feature type="binding site" evidence="9">
    <location>
        <position position="292"/>
    </location>
    <ligand>
        <name>Mg(2+)</name>
        <dbReference type="ChEBI" id="CHEBI:18420"/>
    </ligand>
</feature>
<evidence type="ECO:0000256" key="7">
    <source>
        <dbReference type="PIRSR" id="PIRSR001400-1"/>
    </source>
</evidence>
<feature type="binding site" evidence="9">
    <location>
        <position position="319"/>
    </location>
    <ligand>
        <name>Mg(2+)</name>
        <dbReference type="ChEBI" id="CHEBI:18420"/>
    </ligand>
</feature>
<dbReference type="Pfam" id="PF03952">
    <property type="entry name" value="Enolase_N"/>
    <property type="match status" value="1"/>
</dbReference>
<dbReference type="PROSITE" id="PS00164">
    <property type="entry name" value="ENOLASE"/>
    <property type="match status" value="1"/>
</dbReference>
<keyword evidence="5" id="KW-0324">Glycolysis</keyword>
<evidence type="ECO:0000256" key="3">
    <source>
        <dbReference type="ARBA" id="ARBA00012058"/>
    </source>
</evidence>
<dbReference type="SFLD" id="SFLDS00001">
    <property type="entry name" value="Enolase"/>
    <property type="match status" value="1"/>
</dbReference>
<dbReference type="InterPro" id="IPR000941">
    <property type="entry name" value="Enolase"/>
</dbReference>
<dbReference type="Gene3D" id="3.30.390.10">
    <property type="entry name" value="Enolase-like, N-terminal domain"/>
    <property type="match status" value="1"/>
</dbReference>
<dbReference type="Gene3D" id="3.20.20.120">
    <property type="entry name" value="Enolase-like C-terminal domain"/>
    <property type="match status" value="1"/>
</dbReference>
<dbReference type="GO" id="GO:0000287">
    <property type="term" value="F:magnesium ion binding"/>
    <property type="evidence" value="ECO:0007669"/>
    <property type="project" value="InterPro"/>
</dbReference>
<feature type="binding site" evidence="8">
    <location>
        <position position="167"/>
    </location>
    <ligand>
        <name>substrate</name>
    </ligand>
</feature>
<dbReference type="InterPro" id="IPR029017">
    <property type="entry name" value="Enolase-like_N"/>
</dbReference>
<feature type="binding site" evidence="8">
    <location>
        <position position="319"/>
    </location>
    <ligand>
        <name>substrate</name>
    </ligand>
</feature>
<evidence type="ECO:0000256" key="6">
    <source>
        <dbReference type="ARBA" id="ARBA00023239"/>
    </source>
</evidence>
<feature type="binding site" evidence="8">
    <location>
        <begin position="371"/>
        <end position="374"/>
    </location>
    <ligand>
        <name>substrate</name>
    </ligand>
</feature>
<evidence type="ECO:0000256" key="5">
    <source>
        <dbReference type="ARBA" id="ARBA00023152"/>
    </source>
</evidence>
<dbReference type="AlphaFoldDB" id="A0A6U8E3T8"/>
<dbReference type="EMBL" id="HBGA01080849">
    <property type="protein sequence ID" value="CAD9019029.1"/>
    <property type="molecule type" value="Transcribed_RNA"/>
</dbReference>
<accession>A0A6U8E3T8</accession>
<dbReference type="SFLD" id="SFLDF00002">
    <property type="entry name" value="enolase"/>
    <property type="match status" value="1"/>
</dbReference>
<feature type="binding site" evidence="8">
    <location>
        <position position="395"/>
    </location>
    <ligand>
        <name>substrate</name>
    </ligand>
</feature>
<evidence type="ECO:0000256" key="8">
    <source>
        <dbReference type="PIRSR" id="PIRSR001400-2"/>
    </source>
</evidence>
<dbReference type="EMBL" id="HBGA01080850">
    <property type="protein sequence ID" value="CAD9019030.1"/>
    <property type="molecule type" value="Transcribed_RNA"/>
</dbReference>
<keyword evidence="9" id="KW-0479">Metal-binding</keyword>
<evidence type="ECO:0000256" key="9">
    <source>
        <dbReference type="PIRSR" id="PIRSR001400-3"/>
    </source>
</evidence>
<feature type="binding site" evidence="9">
    <location>
        <position position="244"/>
    </location>
    <ligand>
        <name>Mg(2+)</name>
        <dbReference type="ChEBI" id="CHEBI:18420"/>
    </ligand>
</feature>
<feature type="active site" description="Proton donor" evidence="7">
    <location>
        <position position="208"/>
    </location>
</feature>
<evidence type="ECO:0000256" key="1">
    <source>
        <dbReference type="ARBA" id="ARBA00005031"/>
    </source>
</evidence>
<dbReference type="GO" id="GO:0000015">
    <property type="term" value="C:phosphopyruvate hydratase complex"/>
    <property type="evidence" value="ECO:0007669"/>
    <property type="project" value="InterPro"/>
</dbReference>
<dbReference type="InterPro" id="IPR020811">
    <property type="entry name" value="Enolase_N"/>
</dbReference>
<feature type="domain" description="Enolase N-terminal" evidence="11">
    <location>
        <begin position="4"/>
        <end position="134"/>
    </location>
</feature>
<dbReference type="PIRSF" id="PIRSF001400">
    <property type="entry name" value="Enolase"/>
    <property type="match status" value="1"/>
</dbReference>
<feature type="active site" description="Proton acceptor" evidence="7">
    <location>
        <position position="344"/>
    </location>
</feature>
<dbReference type="CDD" id="cd03313">
    <property type="entry name" value="enolase"/>
    <property type="match status" value="1"/>
</dbReference>